<dbReference type="GO" id="GO:0043138">
    <property type="term" value="F:3'-5' DNA helicase activity"/>
    <property type="evidence" value="ECO:0007669"/>
    <property type="project" value="UniProtKB-EC"/>
</dbReference>
<dbReference type="InterPro" id="IPR014016">
    <property type="entry name" value="UvrD-like_ATP-bd"/>
</dbReference>
<dbReference type="GO" id="GO:0003677">
    <property type="term" value="F:DNA binding"/>
    <property type="evidence" value="ECO:0007669"/>
    <property type="project" value="UniProtKB-KW"/>
</dbReference>
<evidence type="ECO:0000256" key="6">
    <source>
        <dbReference type="ARBA" id="ARBA00023125"/>
    </source>
</evidence>
<dbReference type="AlphaFoldDB" id="A0A2D3NTP1"/>
<evidence type="ECO:0000256" key="4">
    <source>
        <dbReference type="ARBA" id="ARBA00022806"/>
    </source>
</evidence>
<comment type="catalytic activity">
    <reaction evidence="8">
        <text>Couples ATP hydrolysis with the unwinding of duplex DNA by translocating in the 3'-5' direction.</text>
        <dbReference type="EC" id="5.6.2.4"/>
    </reaction>
</comment>
<evidence type="ECO:0000313" key="14">
    <source>
        <dbReference type="Proteomes" id="UP000230056"/>
    </source>
</evidence>
<organism evidence="13 14">
    <name type="scientific">Fusobacterium pseudoperiodonticum</name>
    <dbReference type="NCBI Taxonomy" id="2663009"/>
    <lineage>
        <taxon>Bacteria</taxon>
        <taxon>Fusobacteriati</taxon>
        <taxon>Fusobacteriota</taxon>
        <taxon>Fusobacteriia</taxon>
        <taxon>Fusobacteriales</taxon>
        <taxon>Fusobacteriaceae</taxon>
        <taxon>Fusobacterium</taxon>
    </lineage>
</organism>
<dbReference type="InterPro" id="IPR013986">
    <property type="entry name" value="DExx_box_DNA_helicase_dom_sf"/>
</dbReference>
<dbReference type="Pfam" id="PF13361">
    <property type="entry name" value="UvrD_C"/>
    <property type="match status" value="2"/>
</dbReference>
<keyword evidence="2 11" id="KW-0547">Nucleotide-binding</keyword>
<dbReference type="InterPro" id="IPR014017">
    <property type="entry name" value="DNA_helicase_UvrD-like_C"/>
</dbReference>
<dbReference type="Gene3D" id="1.10.10.160">
    <property type="match status" value="1"/>
</dbReference>
<keyword evidence="7" id="KW-0413">Isomerase</keyword>
<keyword evidence="6" id="KW-0238">DNA-binding</keyword>
<comment type="similarity">
    <text evidence="1">Belongs to the helicase family. UvrD subfamily.</text>
</comment>
<keyword evidence="3 11" id="KW-0378">Hydrolase</keyword>
<dbReference type="Proteomes" id="UP000230056">
    <property type="component" value="Chromosome"/>
</dbReference>
<evidence type="ECO:0000256" key="5">
    <source>
        <dbReference type="ARBA" id="ARBA00022840"/>
    </source>
</evidence>
<dbReference type="InterPro" id="IPR000212">
    <property type="entry name" value="DNA_helicase_UvrD/REP"/>
</dbReference>
<dbReference type="GO" id="GO:0000725">
    <property type="term" value="P:recombinational repair"/>
    <property type="evidence" value="ECO:0007669"/>
    <property type="project" value="TreeGrafter"/>
</dbReference>
<evidence type="ECO:0000256" key="7">
    <source>
        <dbReference type="ARBA" id="ARBA00023235"/>
    </source>
</evidence>
<dbReference type="Pfam" id="PF00580">
    <property type="entry name" value="UvrD-helicase"/>
    <property type="match status" value="1"/>
</dbReference>
<evidence type="ECO:0000313" key="13">
    <source>
        <dbReference type="EMBL" id="ATV58720.1"/>
    </source>
</evidence>
<dbReference type="Gene3D" id="3.40.50.300">
    <property type="entry name" value="P-loop containing nucleotide triphosphate hydrolases"/>
    <property type="match status" value="2"/>
</dbReference>
<dbReference type="PROSITE" id="PS51198">
    <property type="entry name" value="UVRD_HELICASE_ATP_BIND"/>
    <property type="match status" value="1"/>
</dbReference>
<evidence type="ECO:0000256" key="1">
    <source>
        <dbReference type="ARBA" id="ARBA00009922"/>
    </source>
</evidence>
<reference evidence="13 14" key="1">
    <citation type="submission" date="2017-11" db="EMBL/GenBank/DDBJ databases">
        <title>Genome sequencing of Fusobacterium periodonticum KCOM 1261.</title>
        <authorList>
            <person name="Kook J.-K."/>
            <person name="Park S.-N."/>
            <person name="Lim Y.K."/>
        </authorList>
    </citation>
    <scope>NUCLEOTIDE SEQUENCE [LARGE SCALE GENOMIC DNA]</scope>
    <source>
        <strain evidence="13 14">KCOM 1261</strain>
    </source>
</reference>
<dbReference type="GO" id="GO:0005524">
    <property type="term" value="F:ATP binding"/>
    <property type="evidence" value="ECO:0007669"/>
    <property type="project" value="UniProtKB-UniRule"/>
</dbReference>
<proteinExistence type="inferred from homology"/>
<sequence length="794" mass="94065">MSEIILSNEQISVARYPENGVIRVNGGPGSGKTLVAVKRAIFLAKDYKYAEKDDKVLFLFYNKSLERTIKKLFESEKDYEKVKDKIEIRSIDSFFVKEYINANNQEFFAYVKKANNDKDFVTSYDKERKERIENILLAKKEELKKFSPEDAEFVLSEIDWLRNCCYMKKEEYLEITRYGRGNQKKLQKEEKEEIYRILNLYRGGKKDTLRYTDFYDIAFLFLYYFEKEENRNKVKKYNHVIVDEAQDLSKIHFRFINLICEISKTSGNTISLFMDKNQSIYPEQAWIFGNRTLKQVGININKSFTLNRAYRNVKEIFDVAKKLNPEVEVGDVPDTKNQNLTLTFSVDRGIKPFFIKYSDSEDRLNNLCKDIKTLVNEFNYKYDDISIICLNEQSIKEIQNSLQKEHISYVKKNKIGEGINITTYHSAKGTENKIIFIPNIDELNASELTELYPDKTREEILEELKKLLYIGMTRATEVLIVSSLKIELSEYQKKLLEIFDFKNDFINIDTDFDDFYSVFNKEINKNENIEKNHSKFFEIKEVVEEEKASDVAIQKEIENLKPDKNEKNIDNKEIENEIETKFPSAHKSTKIGLVKAEKLFLRADKNDDYFGSESFEYLKSLECEIRTYYATIQEKVLNESYSKSEKLYTILNKLKDYSEFKTPVHECYKYKVFNERNDLAHDYSEYTYDDLLEIRELVKEKLLPKFIKASKKFKTNKGIDEFIVIGKLETSYNKIDIKKKKYYTYYIKDENNNEFPALSENKYEQNINYKLTVNKLMLKGNEYYRIVEANSFTN</sequence>
<keyword evidence="4 11" id="KW-0347">Helicase</keyword>
<accession>A0A2D3NTP1</accession>
<gene>
    <name evidence="13" type="ORF">CTM72_02515</name>
</gene>
<dbReference type="PANTHER" id="PTHR11070:SF2">
    <property type="entry name" value="ATP-DEPENDENT DNA HELICASE SRS2"/>
    <property type="match status" value="1"/>
</dbReference>
<protein>
    <recommendedName>
        <fullName evidence="9">DNA 3'-5' helicase</fullName>
        <ecNumber evidence="9">5.6.2.4</ecNumber>
    </recommendedName>
</protein>
<comment type="catalytic activity">
    <reaction evidence="10">
        <text>ATP + H2O = ADP + phosphate + H(+)</text>
        <dbReference type="Rhea" id="RHEA:13065"/>
        <dbReference type="ChEBI" id="CHEBI:15377"/>
        <dbReference type="ChEBI" id="CHEBI:15378"/>
        <dbReference type="ChEBI" id="CHEBI:30616"/>
        <dbReference type="ChEBI" id="CHEBI:43474"/>
        <dbReference type="ChEBI" id="CHEBI:456216"/>
        <dbReference type="EC" id="5.6.2.4"/>
    </reaction>
</comment>
<evidence type="ECO:0000256" key="11">
    <source>
        <dbReference type="PROSITE-ProRule" id="PRU00560"/>
    </source>
</evidence>
<dbReference type="PANTHER" id="PTHR11070">
    <property type="entry name" value="UVRD / RECB / PCRA DNA HELICASE FAMILY MEMBER"/>
    <property type="match status" value="1"/>
</dbReference>
<keyword evidence="5 11" id="KW-0067">ATP-binding</keyword>
<evidence type="ECO:0000259" key="12">
    <source>
        <dbReference type="PROSITE" id="PS51198"/>
    </source>
</evidence>
<dbReference type="SUPFAM" id="SSF52540">
    <property type="entry name" value="P-loop containing nucleoside triphosphate hydrolases"/>
    <property type="match status" value="1"/>
</dbReference>
<evidence type="ECO:0000256" key="8">
    <source>
        <dbReference type="ARBA" id="ARBA00034617"/>
    </source>
</evidence>
<feature type="domain" description="UvrD-like helicase ATP-binding" evidence="12">
    <location>
        <begin position="5"/>
        <end position="313"/>
    </location>
</feature>
<evidence type="ECO:0000256" key="3">
    <source>
        <dbReference type="ARBA" id="ARBA00022801"/>
    </source>
</evidence>
<evidence type="ECO:0000256" key="9">
    <source>
        <dbReference type="ARBA" id="ARBA00034808"/>
    </source>
</evidence>
<dbReference type="InterPro" id="IPR027417">
    <property type="entry name" value="P-loop_NTPase"/>
</dbReference>
<evidence type="ECO:0000256" key="10">
    <source>
        <dbReference type="ARBA" id="ARBA00048988"/>
    </source>
</evidence>
<dbReference type="RefSeq" id="WP_100024370.1">
    <property type="nucleotide sequence ID" value="NZ_CP024699.1"/>
</dbReference>
<name>A0A2D3NTP1_9FUSO</name>
<feature type="binding site" evidence="11">
    <location>
        <begin position="26"/>
        <end position="33"/>
    </location>
    <ligand>
        <name>ATP</name>
        <dbReference type="ChEBI" id="CHEBI:30616"/>
    </ligand>
</feature>
<dbReference type="EMBL" id="CP024699">
    <property type="protein sequence ID" value="ATV58720.1"/>
    <property type="molecule type" value="Genomic_DNA"/>
</dbReference>
<evidence type="ECO:0000256" key="2">
    <source>
        <dbReference type="ARBA" id="ARBA00022741"/>
    </source>
</evidence>
<dbReference type="GO" id="GO:0016887">
    <property type="term" value="F:ATP hydrolysis activity"/>
    <property type="evidence" value="ECO:0007669"/>
    <property type="project" value="RHEA"/>
</dbReference>
<dbReference type="EC" id="5.6.2.4" evidence="9"/>